<dbReference type="Gene3D" id="1.10.10.60">
    <property type="entry name" value="Homeodomain-like"/>
    <property type="match status" value="1"/>
</dbReference>
<protein>
    <submittedName>
        <fullName evidence="2">TetR family transcriptional regulator</fullName>
    </submittedName>
</protein>
<evidence type="ECO:0000313" key="2">
    <source>
        <dbReference type="EMBL" id="MEV0709559.1"/>
    </source>
</evidence>
<accession>A0ABV3FVV6</accession>
<dbReference type="SUPFAM" id="SSF48498">
    <property type="entry name" value="Tetracyclin repressor-like, C-terminal domain"/>
    <property type="match status" value="1"/>
</dbReference>
<name>A0ABV3FVV6_9NOCA</name>
<evidence type="ECO:0000256" key="1">
    <source>
        <dbReference type="SAM" id="MobiDB-lite"/>
    </source>
</evidence>
<reference evidence="2 3" key="1">
    <citation type="submission" date="2024-06" db="EMBL/GenBank/DDBJ databases">
        <title>The Natural Products Discovery Center: Release of the First 8490 Sequenced Strains for Exploring Actinobacteria Biosynthetic Diversity.</title>
        <authorList>
            <person name="Kalkreuter E."/>
            <person name="Kautsar S.A."/>
            <person name="Yang D."/>
            <person name="Bader C.D."/>
            <person name="Teijaro C.N."/>
            <person name="Fluegel L."/>
            <person name="Davis C.M."/>
            <person name="Simpson J.R."/>
            <person name="Lauterbach L."/>
            <person name="Steele A.D."/>
            <person name="Gui C."/>
            <person name="Meng S."/>
            <person name="Li G."/>
            <person name="Viehrig K."/>
            <person name="Ye F."/>
            <person name="Su P."/>
            <person name="Kiefer A.F."/>
            <person name="Nichols A."/>
            <person name="Cepeda A.J."/>
            <person name="Yan W."/>
            <person name="Fan B."/>
            <person name="Jiang Y."/>
            <person name="Adhikari A."/>
            <person name="Zheng C.-J."/>
            <person name="Schuster L."/>
            <person name="Cowan T.M."/>
            <person name="Smanski M.J."/>
            <person name="Chevrette M.G."/>
            <person name="De Carvalho L.P.S."/>
            <person name="Shen B."/>
        </authorList>
    </citation>
    <scope>NUCLEOTIDE SEQUENCE [LARGE SCALE GENOMIC DNA]</scope>
    <source>
        <strain evidence="2 3">NPDC050403</strain>
    </source>
</reference>
<sequence length="234" mass="25223">MSGEARGVSDAADGDAGPRRRGRPRQLSLERIASAARKVAPEALTMQAVADELGVDPKALNYHVGDRDGLRELVALDIFETELARVALPVDREWREVVRSYAAALRDAVVQVGVLASSVRLSGARGLGTLAPVERVLEALVGAGFDIHDARIALTLITETSFSSGLNAVLLAQHRVHPDVPGVLSALETVDERELPVLREVIADQEADDDQLDFKMTVILDGLDRLLIRKRVSG</sequence>
<comment type="caution">
    <text evidence="2">The sequence shown here is derived from an EMBL/GenBank/DDBJ whole genome shotgun (WGS) entry which is preliminary data.</text>
</comment>
<dbReference type="Proteomes" id="UP001551695">
    <property type="component" value="Unassembled WGS sequence"/>
</dbReference>
<dbReference type="RefSeq" id="WP_355083895.1">
    <property type="nucleotide sequence ID" value="NZ_JBEXKW010000005.1"/>
</dbReference>
<dbReference type="EMBL" id="JBFAKC010000007">
    <property type="protein sequence ID" value="MEV0709559.1"/>
    <property type="molecule type" value="Genomic_DNA"/>
</dbReference>
<proteinExistence type="predicted"/>
<dbReference type="Gene3D" id="1.10.357.10">
    <property type="entry name" value="Tetracycline Repressor, domain 2"/>
    <property type="match status" value="1"/>
</dbReference>
<dbReference type="SUPFAM" id="SSF46689">
    <property type="entry name" value="Homeodomain-like"/>
    <property type="match status" value="1"/>
</dbReference>
<dbReference type="InterPro" id="IPR009057">
    <property type="entry name" value="Homeodomain-like_sf"/>
</dbReference>
<feature type="region of interest" description="Disordered" evidence="1">
    <location>
        <begin position="1"/>
        <end position="25"/>
    </location>
</feature>
<keyword evidence="3" id="KW-1185">Reference proteome</keyword>
<organism evidence="2 3">
    <name type="scientific">Nocardia aurea</name>
    <dbReference type="NCBI Taxonomy" id="2144174"/>
    <lineage>
        <taxon>Bacteria</taxon>
        <taxon>Bacillati</taxon>
        <taxon>Actinomycetota</taxon>
        <taxon>Actinomycetes</taxon>
        <taxon>Mycobacteriales</taxon>
        <taxon>Nocardiaceae</taxon>
        <taxon>Nocardia</taxon>
    </lineage>
</organism>
<dbReference type="InterPro" id="IPR036271">
    <property type="entry name" value="Tet_transcr_reg_TetR-rel_C_sf"/>
</dbReference>
<gene>
    <name evidence="2" type="ORF">AB0I48_18515</name>
</gene>
<evidence type="ECO:0000313" key="3">
    <source>
        <dbReference type="Proteomes" id="UP001551695"/>
    </source>
</evidence>